<keyword evidence="2" id="KW-0813">Transport</keyword>
<dbReference type="SUPFAM" id="SSF52540">
    <property type="entry name" value="P-loop containing nucleoside triphosphate hydrolases"/>
    <property type="match status" value="2"/>
</dbReference>
<evidence type="ECO:0000256" key="7">
    <source>
        <dbReference type="ARBA" id="ARBA00022967"/>
    </source>
</evidence>
<dbReference type="InterPro" id="IPR003439">
    <property type="entry name" value="ABC_transporter-like_ATP-bd"/>
</dbReference>
<dbReference type="InterPro" id="IPR017871">
    <property type="entry name" value="ABC_transporter-like_CS"/>
</dbReference>
<dbReference type="GO" id="GO:0005886">
    <property type="term" value="C:plasma membrane"/>
    <property type="evidence" value="ECO:0007669"/>
    <property type="project" value="UniProtKB-SubCell"/>
</dbReference>
<dbReference type="KEGG" id="ddr:Deide_3p02580"/>
<dbReference type="AlphaFoldDB" id="C1D3Z5"/>
<gene>
    <name evidence="10" type="ordered locus">Deide_3p02580</name>
</gene>
<keyword evidence="10" id="KW-0614">Plasmid</keyword>
<dbReference type="PROSITE" id="PS00211">
    <property type="entry name" value="ABC_TRANSPORTER_1"/>
    <property type="match status" value="1"/>
</dbReference>
<evidence type="ECO:0000256" key="4">
    <source>
        <dbReference type="ARBA" id="ARBA00022737"/>
    </source>
</evidence>
<dbReference type="Pfam" id="PF00005">
    <property type="entry name" value="ABC_tran"/>
    <property type="match status" value="2"/>
</dbReference>
<dbReference type="PANTHER" id="PTHR43790">
    <property type="entry name" value="CARBOHYDRATE TRANSPORT ATP-BINDING PROTEIN MG119-RELATED"/>
    <property type="match status" value="1"/>
</dbReference>
<dbReference type="CDD" id="cd03215">
    <property type="entry name" value="ABC_Carb_Monos_II"/>
    <property type="match status" value="1"/>
</dbReference>
<dbReference type="InterPro" id="IPR050107">
    <property type="entry name" value="ABC_carbohydrate_import_ATPase"/>
</dbReference>
<keyword evidence="6 10" id="KW-0067">ATP-binding</keyword>
<proteinExistence type="predicted"/>
<evidence type="ECO:0000256" key="1">
    <source>
        <dbReference type="ARBA" id="ARBA00004202"/>
    </source>
</evidence>
<keyword evidence="11" id="KW-1185">Reference proteome</keyword>
<protein>
    <submittedName>
        <fullName evidence="10">Putative sugar uptake ABC transporter, ATP-binding component putative Monosaccharide-transporting ATPase</fullName>
    </submittedName>
</protein>
<keyword evidence="3" id="KW-1003">Cell membrane</keyword>
<dbReference type="InterPro" id="IPR027417">
    <property type="entry name" value="P-loop_NTPase"/>
</dbReference>
<keyword evidence="8" id="KW-0472">Membrane</keyword>
<dbReference type="Gene3D" id="3.40.50.300">
    <property type="entry name" value="P-loop containing nucleotide triphosphate hydrolases"/>
    <property type="match status" value="2"/>
</dbReference>
<dbReference type="CDD" id="cd03216">
    <property type="entry name" value="ABC_Carb_Monos_I"/>
    <property type="match status" value="1"/>
</dbReference>
<evidence type="ECO:0000256" key="2">
    <source>
        <dbReference type="ARBA" id="ARBA00022448"/>
    </source>
</evidence>
<dbReference type="FunFam" id="3.40.50.300:FF:000127">
    <property type="entry name" value="Ribose import ATP-binding protein RbsA"/>
    <property type="match status" value="1"/>
</dbReference>
<name>C1D3Z5_DEIDV</name>
<evidence type="ECO:0000313" key="10">
    <source>
        <dbReference type="EMBL" id="ACO48224.1"/>
    </source>
</evidence>
<dbReference type="SMART" id="SM00382">
    <property type="entry name" value="AAA"/>
    <property type="match status" value="2"/>
</dbReference>
<reference evidence="10 11" key="1">
    <citation type="journal article" date="2009" name="PLoS Genet.">
        <title>Alliance of proteomics and genomics to unravel the specificities of Sahara bacterium Deinococcus deserti.</title>
        <authorList>
            <person name="de Groot A."/>
            <person name="Dulermo R."/>
            <person name="Ortet P."/>
            <person name="Blanchard L."/>
            <person name="Guerin P."/>
            <person name="Fernandez B."/>
            <person name="Vacherie B."/>
            <person name="Dossat C."/>
            <person name="Jolivet E."/>
            <person name="Siguier P."/>
            <person name="Chandler M."/>
            <person name="Barakat M."/>
            <person name="Dedieu A."/>
            <person name="Barbe V."/>
            <person name="Heulin T."/>
            <person name="Sommer S."/>
            <person name="Achouak W."/>
            <person name="Armengaud J."/>
        </authorList>
    </citation>
    <scope>NUCLEOTIDE SEQUENCE [LARGE SCALE GENOMIC DNA]</scope>
    <source>
        <strain evidence="11">DSM 17065 / CIP 109153 / LMG 22923 / VCD115</strain>
        <plasmid evidence="11">pDeide3</plasmid>
    </source>
</reference>
<dbReference type="Proteomes" id="UP000002208">
    <property type="component" value="Plasmid 3"/>
</dbReference>
<accession>C1D3Z5</accession>
<dbReference type="PROSITE" id="PS50893">
    <property type="entry name" value="ABC_TRANSPORTER_2"/>
    <property type="match status" value="2"/>
</dbReference>
<evidence type="ECO:0000256" key="6">
    <source>
        <dbReference type="ARBA" id="ARBA00022840"/>
    </source>
</evidence>
<dbReference type="EMBL" id="CP001117">
    <property type="protein sequence ID" value="ACO48224.1"/>
    <property type="molecule type" value="Genomic_DNA"/>
</dbReference>
<evidence type="ECO:0000259" key="9">
    <source>
        <dbReference type="PROSITE" id="PS50893"/>
    </source>
</evidence>
<keyword evidence="7" id="KW-1278">Translocase</keyword>
<feature type="domain" description="ABC transporter" evidence="9">
    <location>
        <begin position="256"/>
        <end position="504"/>
    </location>
</feature>
<evidence type="ECO:0000256" key="3">
    <source>
        <dbReference type="ARBA" id="ARBA00022475"/>
    </source>
</evidence>
<dbReference type="GO" id="GO:0005524">
    <property type="term" value="F:ATP binding"/>
    <property type="evidence" value="ECO:0007669"/>
    <property type="project" value="UniProtKB-KW"/>
</dbReference>
<evidence type="ECO:0000256" key="8">
    <source>
        <dbReference type="ARBA" id="ARBA00023136"/>
    </source>
</evidence>
<organism evidence="10 11">
    <name type="scientific">Deinococcus deserti (strain DSM 17065 / CIP 109153 / LMG 22923 / VCD115)</name>
    <dbReference type="NCBI Taxonomy" id="546414"/>
    <lineage>
        <taxon>Bacteria</taxon>
        <taxon>Thermotogati</taxon>
        <taxon>Deinococcota</taxon>
        <taxon>Deinococci</taxon>
        <taxon>Deinococcales</taxon>
        <taxon>Deinococcaceae</taxon>
        <taxon>Deinococcus</taxon>
    </lineage>
</organism>
<feature type="domain" description="ABC transporter" evidence="9">
    <location>
        <begin position="8"/>
        <end position="243"/>
    </location>
</feature>
<dbReference type="OrthoDB" id="9771863at2"/>
<dbReference type="InterPro" id="IPR003593">
    <property type="entry name" value="AAA+_ATPase"/>
</dbReference>
<keyword evidence="4" id="KW-0677">Repeat</keyword>
<sequence length="516" mass="56165">MEQPPPLLLMQGISKSFSGVPALQDAHLRIRPAEVHALIGQNGAGKSTLIKILTGAYRRDQGKVIFRGQEVEFTSPQMAQAGGISTIYQEVNLVGFRSVTENIFLGRELKRGLFLDWRRMNAEARQVLERFNVHVDVTSPLMSHSVAVQQMVAIARAVSFRSELVIMDEPTSSLDDREVETLFGVIRQLKADGVAVVFVSHRLDELYAVCDRITIMRDGQTVAEENMATLSKLQLVAMMLGKDTSELRQEGETAFVRTGDPKGKTLLDAQRLHTGTVLQGADVSVRAGEIVGLAGLLGSGRTETARAIFGADPLLGGELHMGDRPVQFRSPRDAIRAGIGFCSEDRKIEGIIPDLSVRENLTLALLPALSQRGIIDPRRQAEIVDRFITKLGIKTAGPDQKIRELSGGNQQKVLLGRWLCMNPTLLILDEPTRGIDVGAKGEIQALLSELAREGLGVLMISSELEELAEGADRVVVMRDGRSIRELPREDLTQDAIMDAMAHGAAGHSGLPIGGQA</sequence>
<evidence type="ECO:0000256" key="5">
    <source>
        <dbReference type="ARBA" id="ARBA00022741"/>
    </source>
</evidence>
<evidence type="ECO:0000313" key="11">
    <source>
        <dbReference type="Proteomes" id="UP000002208"/>
    </source>
</evidence>
<comment type="subcellular location">
    <subcellularLocation>
        <location evidence="1">Cell membrane</location>
        <topology evidence="1">Peripheral membrane protein</topology>
    </subcellularLocation>
</comment>
<dbReference type="PANTHER" id="PTHR43790:SF9">
    <property type="entry name" value="GALACTOFURANOSE TRANSPORTER ATP-BINDING PROTEIN YTFR"/>
    <property type="match status" value="1"/>
</dbReference>
<keyword evidence="5" id="KW-0547">Nucleotide-binding</keyword>
<dbReference type="GO" id="GO:0016887">
    <property type="term" value="F:ATP hydrolysis activity"/>
    <property type="evidence" value="ECO:0007669"/>
    <property type="project" value="InterPro"/>
</dbReference>
<dbReference type="HOGENOM" id="CLU_000604_92_3_0"/>
<geneLocation type="plasmid" evidence="11">
    <name>pDeide3</name>
</geneLocation>